<comment type="function">
    <text evidence="17">Catalyzes the hydrolysis of ATP coupled with the transport of calcium.</text>
</comment>
<dbReference type="PANTHER" id="PTHR24093">
    <property type="entry name" value="CATION TRANSPORTING ATPASE"/>
    <property type="match status" value="1"/>
</dbReference>
<dbReference type="InterPro" id="IPR008250">
    <property type="entry name" value="ATPase_P-typ_transduc_dom_A_sf"/>
</dbReference>
<name>A0AAF0YFN6_9TREE</name>
<keyword evidence="11" id="KW-1278">Translocase</keyword>
<keyword evidence="8 17" id="KW-0106">Calcium</keyword>
<dbReference type="FunFam" id="1.20.1110.10:FF:000002">
    <property type="entry name" value="Calcium-transporting ATPase"/>
    <property type="match status" value="1"/>
</dbReference>
<evidence type="ECO:0000313" key="21">
    <source>
        <dbReference type="Proteomes" id="UP000827549"/>
    </source>
</evidence>
<evidence type="ECO:0000256" key="9">
    <source>
        <dbReference type="ARBA" id="ARBA00022840"/>
    </source>
</evidence>
<dbReference type="GO" id="GO:0005388">
    <property type="term" value="F:P-type calcium transporter activity"/>
    <property type="evidence" value="ECO:0007669"/>
    <property type="project" value="UniProtKB-EC"/>
</dbReference>
<feature type="transmembrane region" description="Helical" evidence="17">
    <location>
        <begin position="1014"/>
        <end position="1031"/>
    </location>
</feature>
<keyword evidence="3" id="KW-0926">Vacuole</keyword>
<dbReference type="Pfam" id="PF00690">
    <property type="entry name" value="Cation_ATPase_N"/>
    <property type="match status" value="1"/>
</dbReference>
<dbReference type="SFLD" id="SFLDS00003">
    <property type="entry name" value="Haloacid_Dehalogenase"/>
    <property type="match status" value="1"/>
</dbReference>
<evidence type="ECO:0000256" key="7">
    <source>
        <dbReference type="ARBA" id="ARBA00022741"/>
    </source>
</evidence>
<dbReference type="Proteomes" id="UP000827549">
    <property type="component" value="Chromosome 7"/>
</dbReference>
<evidence type="ECO:0000256" key="1">
    <source>
        <dbReference type="ARBA" id="ARBA00004128"/>
    </source>
</evidence>
<dbReference type="PROSITE" id="PS00154">
    <property type="entry name" value="ATPASE_E1_E2"/>
    <property type="match status" value="1"/>
</dbReference>
<evidence type="ECO:0000256" key="6">
    <source>
        <dbReference type="ARBA" id="ARBA00022723"/>
    </source>
</evidence>
<keyword evidence="13 17" id="KW-0406">Ion transport</keyword>
<feature type="domain" description="Cation-transporting P-type ATPase N-terminal" evidence="19">
    <location>
        <begin position="205"/>
        <end position="306"/>
    </location>
</feature>
<gene>
    <name evidence="20" type="primary">pmc1</name>
    <name evidence="20" type="ORF">LOC62_07G009385</name>
</gene>
<evidence type="ECO:0000256" key="5">
    <source>
        <dbReference type="ARBA" id="ARBA00022692"/>
    </source>
</evidence>
<dbReference type="InterPro" id="IPR018303">
    <property type="entry name" value="ATPase_P-typ_P_site"/>
</dbReference>
<dbReference type="FunFam" id="1.20.1110.10:FF:000039">
    <property type="entry name" value="Calcium-transporting ATPase"/>
    <property type="match status" value="1"/>
</dbReference>
<dbReference type="NCBIfam" id="TIGR01517">
    <property type="entry name" value="ATPase-IIB_Ca"/>
    <property type="match status" value="1"/>
</dbReference>
<dbReference type="InterPro" id="IPR044492">
    <property type="entry name" value="P_typ_ATPase_HD_dom"/>
</dbReference>
<dbReference type="FunFam" id="3.40.1110.10:FF:000031">
    <property type="entry name" value="Calcium-transporting ATPase"/>
    <property type="match status" value="1"/>
</dbReference>
<feature type="compositionally biased region" description="Low complexity" evidence="18">
    <location>
        <begin position="60"/>
        <end position="81"/>
    </location>
</feature>
<feature type="region of interest" description="Disordered" evidence="18">
    <location>
        <begin position="1"/>
        <end position="188"/>
    </location>
</feature>
<evidence type="ECO:0000256" key="15">
    <source>
        <dbReference type="ARBA" id="ARBA00038148"/>
    </source>
</evidence>
<dbReference type="NCBIfam" id="TIGR01494">
    <property type="entry name" value="ATPase_P-type"/>
    <property type="match status" value="2"/>
</dbReference>
<dbReference type="EMBL" id="CP086720">
    <property type="protein sequence ID" value="WOO85900.1"/>
    <property type="molecule type" value="Genomic_DNA"/>
</dbReference>
<evidence type="ECO:0000313" key="20">
    <source>
        <dbReference type="EMBL" id="WOO85900.1"/>
    </source>
</evidence>
<dbReference type="PRINTS" id="PR00120">
    <property type="entry name" value="HATPASE"/>
</dbReference>
<evidence type="ECO:0000256" key="4">
    <source>
        <dbReference type="ARBA" id="ARBA00022568"/>
    </source>
</evidence>
<dbReference type="SUPFAM" id="SSF81665">
    <property type="entry name" value="Calcium ATPase, transmembrane domain M"/>
    <property type="match status" value="1"/>
</dbReference>
<dbReference type="InterPro" id="IPR006408">
    <property type="entry name" value="P-type_ATPase_IIB"/>
</dbReference>
<dbReference type="InterPro" id="IPR004014">
    <property type="entry name" value="ATPase_P-typ_cation-transptr_N"/>
</dbReference>
<dbReference type="InterPro" id="IPR036412">
    <property type="entry name" value="HAD-like_sf"/>
</dbReference>
<dbReference type="SUPFAM" id="SSF81660">
    <property type="entry name" value="Metal cation-transporting ATPase, ATP-binding domain N"/>
    <property type="match status" value="1"/>
</dbReference>
<dbReference type="InterPro" id="IPR023298">
    <property type="entry name" value="ATPase_P-typ_TM_dom_sf"/>
</dbReference>
<dbReference type="Gene3D" id="3.40.50.1000">
    <property type="entry name" value="HAD superfamily/HAD-like"/>
    <property type="match status" value="1"/>
</dbReference>
<dbReference type="GO" id="GO:0005524">
    <property type="term" value="F:ATP binding"/>
    <property type="evidence" value="ECO:0007669"/>
    <property type="project" value="UniProtKB-KW"/>
</dbReference>
<dbReference type="Pfam" id="PF00122">
    <property type="entry name" value="E1-E2_ATPase"/>
    <property type="match status" value="1"/>
</dbReference>
<dbReference type="GO" id="GO:0005774">
    <property type="term" value="C:vacuolar membrane"/>
    <property type="evidence" value="ECO:0007669"/>
    <property type="project" value="UniProtKB-SubCell"/>
</dbReference>
<dbReference type="InterPro" id="IPR059000">
    <property type="entry name" value="ATPase_P-type_domA"/>
</dbReference>
<evidence type="ECO:0000256" key="14">
    <source>
        <dbReference type="ARBA" id="ARBA00023136"/>
    </source>
</evidence>
<feature type="transmembrane region" description="Helical" evidence="17">
    <location>
        <begin position="1159"/>
        <end position="1184"/>
    </location>
</feature>
<feature type="transmembrane region" description="Helical" evidence="17">
    <location>
        <begin position="553"/>
        <end position="584"/>
    </location>
</feature>
<dbReference type="GeneID" id="87812547"/>
<dbReference type="GO" id="GO:0046872">
    <property type="term" value="F:metal ion binding"/>
    <property type="evidence" value="ECO:0007669"/>
    <property type="project" value="UniProtKB-KW"/>
</dbReference>
<feature type="transmembrane region" description="Helical" evidence="17">
    <location>
        <begin position="508"/>
        <end position="530"/>
    </location>
</feature>
<keyword evidence="4 17" id="KW-0109">Calcium transport</keyword>
<proteinExistence type="inferred from homology"/>
<dbReference type="GO" id="GO:0006874">
    <property type="term" value="P:intracellular calcium ion homeostasis"/>
    <property type="evidence" value="ECO:0007669"/>
    <property type="project" value="TreeGrafter"/>
</dbReference>
<evidence type="ECO:0000256" key="8">
    <source>
        <dbReference type="ARBA" id="ARBA00022837"/>
    </source>
</evidence>
<keyword evidence="9 17" id="KW-0067">ATP-binding</keyword>
<keyword evidence="2 17" id="KW-0813">Transport</keyword>
<feature type="transmembrane region" description="Helical" evidence="17">
    <location>
        <begin position="1120"/>
        <end position="1139"/>
    </location>
</feature>
<evidence type="ECO:0000256" key="10">
    <source>
        <dbReference type="ARBA" id="ARBA00022842"/>
    </source>
</evidence>
<keyword evidence="14 17" id="KW-0472">Membrane</keyword>
<keyword evidence="6" id="KW-0479">Metal-binding</keyword>
<feature type="transmembrane region" description="Helical" evidence="17">
    <location>
        <begin position="1043"/>
        <end position="1063"/>
    </location>
</feature>
<feature type="transmembrane region" description="Helical" evidence="17">
    <location>
        <begin position="290"/>
        <end position="307"/>
    </location>
</feature>
<comment type="subcellular location">
    <subcellularLocation>
        <location evidence="17">Membrane</location>
        <topology evidence="17">Multi-pass membrane protein</topology>
    </subcellularLocation>
    <subcellularLocation>
        <location evidence="1">Vacuole membrane</location>
        <topology evidence="1">Multi-pass membrane protein</topology>
    </subcellularLocation>
</comment>
<feature type="region of interest" description="Disordered" evidence="18">
    <location>
        <begin position="223"/>
        <end position="252"/>
    </location>
</feature>
<feature type="compositionally biased region" description="Basic and acidic residues" evidence="18">
    <location>
        <begin position="148"/>
        <end position="188"/>
    </location>
</feature>
<feature type="compositionally biased region" description="Polar residues" evidence="18">
    <location>
        <begin position="130"/>
        <end position="147"/>
    </location>
</feature>
<evidence type="ECO:0000256" key="11">
    <source>
        <dbReference type="ARBA" id="ARBA00022967"/>
    </source>
</evidence>
<dbReference type="PANTHER" id="PTHR24093:SF369">
    <property type="entry name" value="CALCIUM-TRANSPORTING ATPASE"/>
    <property type="match status" value="1"/>
</dbReference>
<evidence type="ECO:0000256" key="16">
    <source>
        <dbReference type="ARBA" id="ARBA00048694"/>
    </source>
</evidence>
<evidence type="ECO:0000256" key="13">
    <source>
        <dbReference type="ARBA" id="ARBA00023065"/>
    </source>
</evidence>
<comment type="similarity">
    <text evidence="15 17">Belongs to the cation transport ATPase (P-type) (TC 3.A.3) family.</text>
</comment>
<dbReference type="InterPro" id="IPR001757">
    <property type="entry name" value="P_typ_ATPase"/>
</dbReference>
<dbReference type="Gene3D" id="2.70.150.10">
    <property type="entry name" value="Calcium-transporting ATPase, cytoplasmic transduction domain A"/>
    <property type="match status" value="1"/>
</dbReference>
<protein>
    <recommendedName>
        <fullName evidence="17">Calcium-transporting ATPase</fullName>
        <ecNumber evidence="17">7.2.2.10</ecNumber>
    </recommendedName>
</protein>
<feature type="transmembrane region" description="Helical" evidence="17">
    <location>
        <begin position="1190"/>
        <end position="1212"/>
    </location>
</feature>
<evidence type="ECO:0000256" key="17">
    <source>
        <dbReference type="RuleBase" id="RU361146"/>
    </source>
</evidence>
<dbReference type="InterPro" id="IPR023214">
    <property type="entry name" value="HAD_sf"/>
</dbReference>
<keyword evidence="10" id="KW-0460">Magnesium</keyword>
<evidence type="ECO:0000256" key="12">
    <source>
        <dbReference type="ARBA" id="ARBA00022989"/>
    </source>
</evidence>
<evidence type="ECO:0000256" key="2">
    <source>
        <dbReference type="ARBA" id="ARBA00022448"/>
    </source>
</evidence>
<dbReference type="Gene3D" id="1.20.1110.10">
    <property type="entry name" value="Calcium-transporting ATPase, transmembrane domain"/>
    <property type="match status" value="1"/>
</dbReference>
<dbReference type="SMART" id="SM00831">
    <property type="entry name" value="Cation_ATPase_N"/>
    <property type="match status" value="1"/>
</dbReference>
<dbReference type="EC" id="7.2.2.10" evidence="17"/>
<feature type="region of interest" description="Disordered" evidence="18">
    <location>
        <begin position="1348"/>
        <end position="1392"/>
    </location>
</feature>
<dbReference type="FunFam" id="3.40.50.1000:FF:000018">
    <property type="entry name" value="Calcium-transporting ATPase"/>
    <property type="match status" value="1"/>
</dbReference>
<reference evidence="20" key="1">
    <citation type="submission" date="2023-10" db="EMBL/GenBank/DDBJ databases">
        <authorList>
            <person name="Noh H."/>
        </authorList>
    </citation>
    <scope>NUCLEOTIDE SEQUENCE</scope>
    <source>
        <strain evidence="20">DUCC4014</strain>
    </source>
</reference>
<dbReference type="SFLD" id="SFLDF00027">
    <property type="entry name" value="p-type_atpase"/>
    <property type="match status" value="1"/>
</dbReference>
<sequence length="1392" mass="150381">MAPSPPLIITTDLDGPPPAPVTASPSTPSRHRRQQSEVSDPGHLSPSHATGGPWTPGHSPSPSASSVLTPPSPTLTSTSSVHFSEELPTPSSDVGGSIARVAGDNELLAPIGEHGDASSPSTPTHKKNWSVGTWSSRDLSPTVTNDTSVDKKEKKDKKDKAKKHEPPEMAHLDPSKDTTDPTPFREKPSTLAMLVDPKSLDELEKIGGVNGLLEGLGVDPSKGLNTAPVAGHPDHDGRAPRSSGELAAGGGAQYRASIEDRRKVYGRNDLPERKSKSFWRLMWEAFQDKILILLTIVAIISLALGLYQDFKPGPHEVFHDEGCPPEGCQMPKVDWVEGVAICVAIIIVVLVGSVNDWQKERQFKKLNAKRDDRTVKVLRGGNEMVINVQELVVGDIALVEPGEVIPVDGVFVRGHGVRCDESAATGESDTIKKSTYEECLAERAKLGEGKTLKTDCFMLSGSKVLDGVGEYVVIAVGTTSFNGRIMMAMRTDTESTPLQLKLNHLAGLIAWFGGISGIFLFVALMIRFFVQLKGMKSPSDDNLPATPNDKANVFINILVISFTLVVVAVPEGLPLAVTLALAFATKRMTAQNLLVRVLGACETMGHATVVCTDKTGTLTQNVMSIVAGSLGVHGKFVRNMDENIERSIADTEDHDQADFSFDMNEMNEVASPELKTLFNEAICVNSTAFEDVIDGEDQFVGSKTETALLRFAKELGWENYKKVRDSAEIVQMIPFSSELKAMGVVVKTTAGKYRLYIKGASEVLAKNCTRYVVVSPTTVPGIETAAFNDATKNNIAKTIIFYADQTLRTLAIGYREFESWPPKGTPEGTGPDQVPFTLLSRDLTLIAVVGIEDPLRPGVTQAVAECQHAGVGVKMVTGDNVLTARSIARQCGIFTPGGIVMEGPVYRKLSDADRLEISPRLQILARSSPEDKKLLVKTLKSMGEIVGVTGDGTNDGPALKLANVGFAMGIAGTEVAKEASDIILMDDSFANIVVAVMWGRCVNDSVKKFLQFQLSVNVTAVLITFISAVSSEKESSVLTAVQLLWVNLIMDTFAALALATDPATRKSLDRPPERKNAPLINVDMIKMIIIQAIYQVILCLVLHFRGHDILNLTHTPRNDARLRALVFNCFVFCQIFNMINCRRLDRKFNIFEGMFKNIWFMTILAIMIGGQILIMFVGGAAFQVTRITAAHWGVSIVSGFLSIPIGAIVRILPTKPFEKALIALRVYPDPAKLALVDPEDVDDDESDDGYTYNPTLEKVRDNLATYARFRGGRIRASAVAKGSSYKAMKKEGVQLQNLMAMIPALVGGAIGAGGTWVMPTNTAGLANPARHEPSRSTADLYAGRVQLHPDTDPNDPLYAKFGLEPPSPSGYTSPKTPLGPVSPLASPAKPKP</sequence>
<dbReference type="SUPFAM" id="SSF81653">
    <property type="entry name" value="Calcium ATPase, transduction domain A"/>
    <property type="match status" value="1"/>
</dbReference>
<dbReference type="InterPro" id="IPR023299">
    <property type="entry name" value="ATPase_P-typ_cyto_dom_N"/>
</dbReference>
<dbReference type="SUPFAM" id="SSF56784">
    <property type="entry name" value="HAD-like"/>
    <property type="match status" value="1"/>
</dbReference>
<evidence type="ECO:0000256" key="18">
    <source>
        <dbReference type="SAM" id="MobiDB-lite"/>
    </source>
</evidence>
<dbReference type="Pfam" id="PF00689">
    <property type="entry name" value="Cation_ATPase_C"/>
    <property type="match status" value="1"/>
</dbReference>
<dbReference type="RefSeq" id="XP_062631926.1">
    <property type="nucleotide sequence ID" value="XM_062775942.1"/>
</dbReference>
<dbReference type="SFLD" id="SFLDG00002">
    <property type="entry name" value="C1.7:_P-type_atpase_like"/>
    <property type="match status" value="1"/>
</dbReference>
<comment type="catalytic activity">
    <reaction evidence="16 17">
        <text>Ca(2+)(in) + ATP + H2O = Ca(2+)(out) + ADP + phosphate + H(+)</text>
        <dbReference type="Rhea" id="RHEA:18105"/>
        <dbReference type="ChEBI" id="CHEBI:15377"/>
        <dbReference type="ChEBI" id="CHEBI:15378"/>
        <dbReference type="ChEBI" id="CHEBI:29108"/>
        <dbReference type="ChEBI" id="CHEBI:30616"/>
        <dbReference type="ChEBI" id="CHEBI:43474"/>
        <dbReference type="ChEBI" id="CHEBI:456216"/>
        <dbReference type="EC" id="7.2.2.10"/>
    </reaction>
</comment>
<evidence type="ECO:0000259" key="19">
    <source>
        <dbReference type="SMART" id="SM00831"/>
    </source>
</evidence>
<keyword evidence="21" id="KW-1185">Reference proteome</keyword>
<keyword evidence="12 17" id="KW-1133">Transmembrane helix</keyword>
<keyword evidence="5 17" id="KW-0812">Transmembrane</keyword>
<dbReference type="Gene3D" id="3.40.1110.10">
    <property type="entry name" value="Calcium-transporting ATPase, cytoplasmic domain N"/>
    <property type="match status" value="1"/>
</dbReference>
<dbReference type="FunFam" id="2.70.150.10:FF:000028">
    <property type="entry name" value="Calcium-transporting ATPase"/>
    <property type="match status" value="1"/>
</dbReference>
<dbReference type="InterPro" id="IPR006068">
    <property type="entry name" value="ATPase_P-typ_cation-transptr_C"/>
</dbReference>
<dbReference type="CDD" id="cd02081">
    <property type="entry name" value="P-type_ATPase_Ca_PMCA-like"/>
    <property type="match status" value="1"/>
</dbReference>
<organism evidence="20 21">
    <name type="scientific">Vanrija pseudolonga</name>
    <dbReference type="NCBI Taxonomy" id="143232"/>
    <lineage>
        <taxon>Eukaryota</taxon>
        <taxon>Fungi</taxon>
        <taxon>Dikarya</taxon>
        <taxon>Basidiomycota</taxon>
        <taxon>Agaricomycotina</taxon>
        <taxon>Tremellomycetes</taxon>
        <taxon>Trichosporonales</taxon>
        <taxon>Trichosporonaceae</taxon>
        <taxon>Vanrija</taxon>
    </lineage>
</organism>
<dbReference type="Pfam" id="PF13246">
    <property type="entry name" value="Cation_ATPase"/>
    <property type="match status" value="1"/>
</dbReference>
<keyword evidence="7 17" id="KW-0547">Nucleotide-binding</keyword>
<evidence type="ECO:0000256" key="3">
    <source>
        <dbReference type="ARBA" id="ARBA00022554"/>
    </source>
</evidence>
<dbReference type="GO" id="GO:0005886">
    <property type="term" value="C:plasma membrane"/>
    <property type="evidence" value="ECO:0007669"/>
    <property type="project" value="TreeGrafter"/>
</dbReference>
<dbReference type="PRINTS" id="PR00119">
    <property type="entry name" value="CATATPASE"/>
</dbReference>
<dbReference type="GO" id="GO:0016887">
    <property type="term" value="F:ATP hydrolysis activity"/>
    <property type="evidence" value="ECO:0007669"/>
    <property type="project" value="InterPro"/>
</dbReference>
<feature type="transmembrane region" description="Helical" evidence="17">
    <location>
        <begin position="335"/>
        <end position="355"/>
    </location>
</feature>
<feature type="transmembrane region" description="Helical" evidence="17">
    <location>
        <begin position="1084"/>
        <end position="1104"/>
    </location>
</feature>
<accession>A0AAF0YFN6</accession>